<dbReference type="PANTHER" id="PTHR42796">
    <property type="entry name" value="FUMARYLACETOACETATE HYDROLASE DOMAIN-CONTAINING PROTEIN 2A-RELATED"/>
    <property type="match status" value="1"/>
</dbReference>
<dbReference type="STRING" id="159292.SAMN05192546_102123"/>
<dbReference type="OrthoDB" id="9805307at2"/>
<evidence type="ECO:0000256" key="2">
    <source>
        <dbReference type="ARBA" id="ARBA00022723"/>
    </source>
</evidence>
<evidence type="ECO:0000259" key="3">
    <source>
        <dbReference type="Pfam" id="PF01557"/>
    </source>
</evidence>
<proteinExistence type="inferred from homology"/>
<reference evidence="4 5" key="1">
    <citation type="submission" date="2016-10" db="EMBL/GenBank/DDBJ databases">
        <authorList>
            <person name="de Groot N.N."/>
        </authorList>
    </citation>
    <scope>NUCLEOTIDE SEQUENCE [LARGE SCALE GENOMIC DNA]</scope>
    <source>
        <strain evidence="4 5">APO</strain>
    </source>
</reference>
<dbReference type="Pfam" id="PF01557">
    <property type="entry name" value="FAA_hydrolase"/>
    <property type="match status" value="1"/>
</dbReference>
<dbReference type="Gene3D" id="3.90.850.10">
    <property type="entry name" value="Fumarylacetoacetase-like, C-terminal domain"/>
    <property type="match status" value="1"/>
</dbReference>
<dbReference type="SUPFAM" id="SSF56529">
    <property type="entry name" value="FAH"/>
    <property type="match status" value="1"/>
</dbReference>
<sequence length="295" mass="33311">MKFITVKADVKEVPGVLTKDGEHFYTFEQIFGEKAPVSVLELIRQEDEEMVNKVRYYLNIPDQKPYSLREFKQLAPIPRPFRNIICLGLNYQDHADELKTSFAKGKTTPKAPIYFGKMATEIIGTQAEIKVQDEVTKMIDYEVEVVAIIGKRGKNISVEDAYQYIFGYTIMNDLSARDLQATHSQWLRGKSLDGFTAMGPAIVHKDLMDHPLKLDLSCHVNDEIRQQSNTKNFIFDLPYVISDFSKGFTLEPGDMIATGTPSGVGMAFDPPKYLQKGDEVICKVEGLGTLKNTVR</sequence>
<dbReference type="InterPro" id="IPR011234">
    <property type="entry name" value="Fumarylacetoacetase-like_C"/>
</dbReference>
<evidence type="ECO:0000313" key="5">
    <source>
        <dbReference type="Proteomes" id="UP000199230"/>
    </source>
</evidence>
<name>A0A1H3JX20_9FIRM</name>
<comment type="similarity">
    <text evidence="1">Belongs to the FAH family.</text>
</comment>
<dbReference type="EMBL" id="FNPV01000002">
    <property type="protein sequence ID" value="SDY43814.1"/>
    <property type="molecule type" value="Genomic_DNA"/>
</dbReference>
<protein>
    <submittedName>
        <fullName evidence="4">2-keto-4-pentenoate hydratase/2-oxohepta-3-ene-1,7-dioic acid hydratase (Catechol pathway)</fullName>
    </submittedName>
</protein>
<organism evidence="4 5">
    <name type="scientific">Tindallia californiensis</name>
    <dbReference type="NCBI Taxonomy" id="159292"/>
    <lineage>
        <taxon>Bacteria</taxon>
        <taxon>Bacillati</taxon>
        <taxon>Bacillota</taxon>
        <taxon>Clostridia</taxon>
        <taxon>Peptostreptococcales</taxon>
        <taxon>Tindalliaceae</taxon>
        <taxon>Tindallia</taxon>
    </lineage>
</organism>
<dbReference type="FunFam" id="3.90.850.10:FF:000002">
    <property type="entry name" value="2-hydroxyhepta-2,4-diene-1,7-dioate isomerase"/>
    <property type="match status" value="1"/>
</dbReference>
<feature type="domain" description="Fumarylacetoacetase-like C-terminal" evidence="3">
    <location>
        <begin position="84"/>
        <end position="295"/>
    </location>
</feature>
<accession>A0A1H3JX20</accession>
<dbReference type="Proteomes" id="UP000199230">
    <property type="component" value="Unassembled WGS sequence"/>
</dbReference>
<evidence type="ECO:0000256" key="1">
    <source>
        <dbReference type="ARBA" id="ARBA00010211"/>
    </source>
</evidence>
<dbReference type="GO" id="GO:0046872">
    <property type="term" value="F:metal ion binding"/>
    <property type="evidence" value="ECO:0007669"/>
    <property type="project" value="UniProtKB-KW"/>
</dbReference>
<dbReference type="PANTHER" id="PTHR42796:SF4">
    <property type="entry name" value="FUMARYLACETOACETATE HYDROLASE DOMAIN-CONTAINING PROTEIN 2A"/>
    <property type="match status" value="1"/>
</dbReference>
<dbReference type="GO" id="GO:0019752">
    <property type="term" value="P:carboxylic acid metabolic process"/>
    <property type="evidence" value="ECO:0007669"/>
    <property type="project" value="UniProtKB-ARBA"/>
</dbReference>
<dbReference type="RefSeq" id="WP_093310845.1">
    <property type="nucleotide sequence ID" value="NZ_FNPV01000002.1"/>
</dbReference>
<evidence type="ECO:0000313" key="4">
    <source>
        <dbReference type="EMBL" id="SDY43814.1"/>
    </source>
</evidence>
<keyword evidence="2" id="KW-0479">Metal-binding</keyword>
<dbReference type="GO" id="GO:0016853">
    <property type="term" value="F:isomerase activity"/>
    <property type="evidence" value="ECO:0007669"/>
    <property type="project" value="UniProtKB-ARBA"/>
</dbReference>
<dbReference type="InterPro" id="IPR051121">
    <property type="entry name" value="FAH"/>
</dbReference>
<keyword evidence="5" id="KW-1185">Reference proteome</keyword>
<dbReference type="AlphaFoldDB" id="A0A1H3JX20"/>
<dbReference type="InterPro" id="IPR036663">
    <property type="entry name" value="Fumarylacetoacetase_C_sf"/>
</dbReference>
<gene>
    <name evidence="4" type="ORF">SAMN05192546_102123</name>
</gene>